<protein>
    <submittedName>
        <fullName evidence="1">HMGS protein</fullName>
    </submittedName>
</protein>
<evidence type="ECO:0000313" key="2">
    <source>
        <dbReference type="Proteomes" id="UP000601435"/>
    </source>
</evidence>
<evidence type="ECO:0000313" key="1">
    <source>
        <dbReference type="EMBL" id="CAE7862229.1"/>
    </source>
</evidence>
<keyword evidence="2" id="KW-1185">Reference proteome</keyword>
<reference evidence="1" key="1">
    <citation type="submission" date="2021-02" db="EMBL/GenBank/DDBJ databases">
        <authorList>
            <person name="Dougan E. K."/>
            <person name="Rhodes N."/>
            <person name="Thang M."/>
            <person name="Chan C."/>
        </authorList>
    </citation>
    <scope>NUCLEOTIDE SEQUENCE</scope>
</reference>
<name>A0A813AB61_9DINO</name>
<dbReference type="Proteomes" id="UP000601435">
    <property type="component" value="Unassembled WGS sequence"/>
</dbReference>
<sequence>MQAIAMEGFDVWSCMETYLQLWSFPGTWKAGHLATLFASKHVAKYKSTQKFPSQANLLDMVHLEPHTTRAKLLEVAETAMETFQAADFGIPLMIKWHWLLHRPDFLPRHGNLPFTFSASATRLQKTTVAMELTTLSRDLPVGEAKKSHQAAVGPNLHHFVDGPATEAL</sequence>
<proteinExistence type="predicted"/>
<feature type="non-terminal residue" evidence="1">
    <location>
        <position position="1"/>
    </location>
</feature>
<organism evidence="1 2">
    <name type="scientific">Symbiodinium necroappetens</name>
    <dbReference type="NCBI Taxonomy" id="1628268"/>
    <lineage>
        <taxon>Eukaryota</taxon>
        <taxon>Sar</taxon>
        <taxon>Alveolata</taxon>
        <taxon>Dinophyceae</taxon>
        <taxon>Suessiales</taxon>
        <taxon>Symbiodiniaceae</taxon>
        <taxon>Symbiodinium</taxon>
    </lineage>
</organism>
<gene>
    <name evidence="1" type="primary">HMGS</name>
    <name evidence="1" type="ORF">SNEC2469_LOCUS27352</name>
</gene>
<accession>A0A813AB61</accession>
<dbReference type="AlphaFoldDB" id="A0A813AB61"/>
<dbReference type="EMBL" id="CAJNJA010057449">
    <property type="protein sequence ID" value="CAE7862229.1"/>
    <property type="molecule type" value="Genomic_DNA"/>
</dbReference>
<comment type="caution">
    <text evidence="1">The sequence shown here is derived from an EMBL/GenBank/DDBJ whole genome shotgun (WGS) entry which is preliminary data.</text>
</comment>
<dbReference type="OrthoDB" id="10495036at2759"/>